<gene>
    <name evidence="3" type="ORF">ACFQGL_32135</name>
</gene>
<reference evidence="4" key="1">
    <citation type="journal article" date="2019" name="Int. J. Syst. Evol. Microbiol.">
        <title>The Global Catalogue of Microorganisms (GCM) 10K type strain sequencing project: providing services to taxonomists for standard genome sequencing and annotation.</title>
        <authorList>
            <consortium name="The Broad Institute Genomics Platform"/>
            <consortium name="The Broad Institute Genome Sequencing Center for Infectious Disease"/>
            <person name="Wu L."/>
            <person name="Ma J."/>
        </authorList>
    </citation>
    <scope>NUCLEOTIDE SEQUENCE [LARGE SCALE GENOMIC DNA]</scope>
    <source>
        <strain evidence="4">CGMCC 4.7144</strain>
    </source>
</reference>
<dbReference type="InterPro" id="IPR009057">
    <property type="entry name" value="Homeodomain-like_sf"/>
</dbReference>
<dbReference type="Gene3D" id="3.30.420.10">
    <property type="entry name" value="Ribonuclease H-like superfamily/Ribonuclease H"/>
    <property type="match status" value="1"/>
</dbReference>
<dbReference type="RefSeq" id="WP_377516413.1">
    <property type="nucleotide sequence ID" value="NZ_JBHSQS010000054.1"/>
</dbReference>
<dbReference type="InterPro" id="IPR036397">
    <property type="entry name" value="RNaseH_sf"/>
</dbReference>
<dbReference type="EMBL" id="JBHSQS010000054">
    <property type="protein sequence ID" value="MFC5927978.1"/>
    <property type="molecule type" value="Genomic_DNA"/>
</dbReference>
<sequence>MSRKKGPRSDGPRARRSFTPGQKLELLAAYEQAVAAGEGGAFLRREGLYSSLMSEWRRARDAGLLQGKPAGETVGRPSAEQAEIARLRRELAQAQARLARTETALTIMGKAPRALGGHLQERAGRSGRVRARQALMDAFGELIGAGATTRAAAAMTGIARSSVDRDRRRPSPSHRPRPAPANALTAAEREHVLRLLDSPQFVDAAPAQIYAALLDEGVYVGSIATMYRILREHRQVRERRRLARHPARQRPELVADAPRQVFSWDITKLAGPVKGTYFDAYVMIDIYSRYIVGARVHARESGPLAESMMREVFGVHGVPHVVHADRGTSMTSKSVADLLEDLTVTRSHSRPKVSNDNPYSEAWFKTLKYAPVFPDRFASLAQARAFMADFVTWYNNCHRHSGIGLHTPAEVHHGRHHTVRAGREDTLAAARAAHPERFGANRPLPKILDLPKQVWINKPEPEPQAA</sequence>
<accession>A0ABW1HGF9</accession>
<organism evidence="3 4">
    <name type="scientific">Micromonospora vulcania</name>
    <dbReference type="NCBI Taxonomy" id="1441873"/>
    <lineage>
        <taxon>Bacteria</taxon>
        <taxon>Bacillati</taxon>
        <taxon>Actinomycetota</taxon>
        <taxon>Actinomycetes</taxon>
        <taxon>Micromonosporales</taxon>
        <taxon>Micromonosporaceae</taxon>
        <taxon>Micromonospora</taxon>
    </lineage>
</organism>
<feature type="region of interest" description="Disordered" evidence="1">
    <location>
        <begin position="1"/>
        <end position="21"/>
    </location>
</feature>
<evidence type="ECO:0000313" key="4">
    <source>
        <dbReference type="Proteomes" id="UP001596226"/>
    </source>
</evidence>
<dbReference type="PANTHER" id="PTHR46889">
    <property type="entry name" value="TRANSPOSASE INSF FOR INSERTION SEQUENCE IS3B-RELATED"/>
    <property type="match status" value="1"/>
</dbReference>
<dbReference type="PROSITE" id="PS50994">
    <property type="entry name" value="INTEGRASE"/>
    <property type="match status" value="1"/>
</dbReference>
<dbReference type="Pfam" id="PF13333">
    <property type="entry name" value="rve_2"/>
    <property type="match status" value="1"/>
</dbReference>
<evidence type="ECO:0000256" key="1">
    <source>
        <dbReference type="SAM" id="MobiDB-lite"/>
    </source>
</evidence>
<dbReference type="Pfam" id="PF00665">
    <property type="entry name" value="rve"/>
    <property type="match status" value="1"/>
</dbReference>
<keyword evidence="4" id="KW-1185">Reference proteome</keyword>
<evidence type="ECO:0000313" key="3">
    <source>
        <dbReference type="EMBL" id="MFC5927978.1"/>
    </source>
</evidence>
<dbReference type="InterPro" id="IPR001584">
    <property type="entry name" value="Integrase_cat-core"/>
</dbReference>
<feature type="domain" description="Integrase catalytic" evidence="2">
    <location>
        <begin position="254"/>
        <end position="416"/>
    </location>
</feature>
<comment type="caution">
    <text evidence="3">The sequence shown here is derived from an EMBL/GenBank/DDBJ whole genome shotgun (WGS) entry which is preliminary data.</text>
</comment>
<dbReference type="InterPro" id="IPR012337">
    <property type="entry name" value="RNaseH-like_sf"/>
</dbReference>
<dbReference type="NCBIfam" id="NF033516">
    <property type="entry name" value="transpos_IS3"/>
    <property type="match status" value="1"/>
</dbReference>
<dbReference type="SUPFAM" id="SSF46689">
    <property type="entry name" value="Homeodomain-like"/>
    <property type="match status" value="1"/>
</dbReference>
<proteinExistence type="predicted"/>
<dbReference type="InterPro" id="IPR048020">
    <property type="entry name" value="Transpos_IS3"/>
</dbReference>
<evidence type="ECO:0000259" key="2">
    <source>
        <dbReference type="PROSITE" id="PS50994"/>
    </source>
</evidence>
<dbReference type="Proteomes" id="UP001596226">
    <property type="component" value="Unassembled WGS sequence"/>
</dbReference>
<protein>
    <submittedName>
        <fullName evidence="3">IS3 family transposase</fullName>
    </submittedName>
</protein>
<dbReference type="PANTHER" id="PTHR46889:SF4">
    <property type="entry name" value="TRANSPOSASE INSO FOR INSERTION SEQUENCE ELEMENT IS911B-RELATED"/>
    <property type="match status" value="1"/>
</dbReference>
<dbReference type="SUPFAM" id="SSF53098">
    <property type="entry name" value="Ribonuclease H-like"/>
    <property type="match status" value="1"/>
</dbReference>
<name>A0ABW1HGF9_9ACTN</name>
<feature type="region of interest" description="Disordered" evidence="1">
    <location>
        <begin position="158"/>
        <end position="184"/>
    </location>
</feature>
<dbReference type="InterPro" id="IPR050900">
    <property type="entry name" value="Transposase_IS3/IS150/IS904"/>
</dbReference>